<dbReference type="Pfam" id="PF13472">
    <property type="entry name" value="Lipase_GDSL_2"/>
    <property type="match status" value="1"/>
</dbReference>
<dbReference type="PANTHER" id="PTHR30383:SF5">
    <property type="entry name" value="SGNH HYDROLASE-TYPE ESTERASE DOMAIN-CONTAINING PROTEIN"/>
    <property type="match status" value="1"/>
</dbReference>
<sequence>MNISKRTMIFLGDSITDADHNFSPKREGEPSLGNGYVRQIADLLETKMPGKTNIRNGGHDGFTVQGLLRMLDYDCLSYKPDVVSILIGSNDAAVCMNTGRTLEATGFAENYRCLLGRIQEKTEARLVCMGPFIFPQPLEYSRWIPIIRKIEETEQRIAGEHHALFLPLHDLLNREAQRAGYDGITPDGIHLTWEGAGVVARTWIREVDRAGIFS</sequence>
<reference evidence="2 3" key="1">
    <citation type="journal article" date="2021" name="Sci. Rep.">
        <title>The distribution of antibiotic resistance genes in chicken gut microbiota commensals.</title>
        <authorList>
            <person name="Juricova H."/>
            <person name="Matiasovicova J."/>
            <person name="Kubasova T."/>
            <person name="Cejkova D."/>
            <person name="Rychlik I."/>
        </authorList>
    </citation>
    <scope>NUCLEOTIDE SEQUENCE [LARGE SCALE GENOMIC DNA]</scope>
    <source>
        <strain evidence="2 3">An773</strain>
    </source>
</reference>
<dbReference type="Proteomes" id="UP000716906">
    <property type="component" value="Unassembled WGS sequence"/>
</dbReference>
<dbReference type="Gene3D" id="3.40.50.1110">
    <property type="entry name" value="SGNH hydrolase"/>
    <property type="match status" value="1"/>
</dbReference>
<organism evidence="2 3">
    <name type="scientific">Faecalicatena fissicatena</name>
    <dbReference type="NCBI Taxonomy" id="290055"/>
    <lineage>
        <taxon>Bacteria</taxon>
        <taxon>Bacillati</taxon>
        <taxon>Bacillota</taxon>
        <taxon>Clostridia</taxon>
        <taxon>Lachnospirales</taxon>
        <taxon>Lachnospiraceae</taxon>
        <taxon>Faecalicatena</taxon>
    </lineage>
</organism>
<proteinExistence type="predicted"/>
<evidence type="ECO:0000313" key="3">
    <source>
        <dbReference type="Proteomes" id="UP000716906"/>
    </source>
</evidence>
<keyword evidence="3" id="KW-1185">Reference proteome</keyword>
<name>A0ABS2E6A3_9FIRM</name>
<dbReference type="EMBL" id="JACLYY010000002">
    <property type="protein sequence ID" value="MBM6737144.1"/>
    <property type="molecule type" value="Genomic_DNA"/>
</dbReference>
<dbReference type="SUPFAM" id="SSF52266">
    <property type="entry name" value="SGNH hydrolase"/>
    <property type="match status" value="1"/>
</dbReference>
<dbReference type="PANTHER" id="PTHR30383">
    <property type="entry name" value="THIOESTERASE 1/PROTEASE 1/LYSOPHOSPHOLIPASE L1"/>
    <property type="match status" value="1"/>
</dbReference>
<accession>A0ABS2E6A3</accession>
<feature type="domain" description="SGNH hydrolase-type esterase" evidence="1">
    <location>
        <begin position="10"/>
        <end position="196"/>
    </location>
</feature>
<protein>
    <recommendedName>
        <fullName evidence="1">SGNH hydrolase-type esterase domain-containing protein</fullName>
    </recommendedName>
</protein>
<evidence type="ECO:0000259" key="1">
    <source>
        <dbReference type="Pfam" id="PF13472"/>
    </source>
</evidence>
<dbReference type="InterPro" id="IPR013830">
    <property type="entry name" value="SGNH_hydro"/>
</dbReference>
<dbReference type="InterPro" id="IPR051532">
    <property type="entry name" value="Ester_Hydrolysis_Enzymes"/>
</dbReference>
<dbReference type="InterPro" id="IPR036514">
    <property type="entry name" value="SGNH_hydro_sf"/>
</dbReference>
<comment type="caution">
    <text evidence="2">The sequence shown here is derived from an EMBL/GenBank/DDBJ whole genome shotgun (WGS) entry which is preliminary data.</text>
</comment>
<gene>
    <name evidence="2" type="ORF">H7U36_03355</name>
</gene>
<evidence type="ECO:0000313" key="2">
    <source>
        <dbReference type="EMBL" id="MBM6737144.1"/>
    </source>
</evidence>